<dbReference type="SUPFAM" id="SSF51905">
    <property type="entry name" value="FAD/NAD(P)-binding domain"/>
    <property type="match status" value="1"/>
</dbReference>
<dbReference type="RefSeq" id="XP_066698709.1">
    <property type="nucleotide sequence ID" value="XM_066846311.1"/>
</dbReference>
<gene>
    <name evidence="4" type="ORF">PG986_010089</name>
</gene>
<keyword evidence="2" id="KW-0732">Signal</keyword>
<dbReference type="GeneID" id="92079373"/>
<feature type="signal peptide" evidence="2">
    <location>
        <begin position="1"/>
        <end position="21"/>
    </location>
</feature>
<dbReference type="SUPFAM" id="SSF54373">
    <property type="entry name" value="FAD-linked reductases, C-terminal domain"/>
    <property type="match status" value="1"/>
</dbReference>
<dbReference type="InterPro" id="IPR036188">
    <property type="entry name" value="FAD/NAD-bd_sf"/>
</dbReference>
<dbReference type="PROSITE" id="PS00624">
    <property type="entry name" value="GMC_OXRED_2"/>
    <property type="match status" value="1"/>
</dbReference>
<dbReference type="EMBL" id="JAQQWE010000006">
    <property type="protein sequence ID" value="KAK7949203.1"/>
    <property type="molecule type" value="Genomic_DNA"/>
</dbReference>
<name>A0ABR1Q9H9_9PEZI</name>
<accession>A0ABR1Q9H9</accession>
<dbReference type="Pfam" id="PF05199">
    <property type="entry name" value="GMC_oxred_C"/>
    <property type="match status" value="1"/>
</dbReference>
<dbReference type="InterPro" id="IPR000172">
    <property type="entry name" value="GMC_OxRdtase_N"/>
</dbReference>
<protein>
    <submittedName>
        <fullName evidence="4">Alcohol dehydrogenase</fullName>
    </submittedName>
</protein>
<keyword evidence="5" id="KW-1185">Reference proteome</keyword>
<evidence type="ECO:0000259" key="3">
    <source>
        <dbReference type="PROSITE" id="PS00624"/>
    </source>
</evidence>
<comment type="caution">
    <text evidence="4">The sequence shown here is derived from an EMBL/GenBank/DDBJ whole genome shotgun (WGS) entry which is preliminary data.</text>
</comment>
<dbReference type="Pfam" id="PF00732">
    <property type="entry name" value="GMC_oxred_N"/>
    <property type="match status" value="2"/>
</dbReference>
<evidence type="ECO:0000256" key="2">
    <source>
        <dbReference type="SAM" id="SignalP"/>
    </source>
</evidence>
<sequence>MPPSKRSSLLWTLAAASSVLGFAIPPSAHQARQIRDAAQLLPAYDYVIVGGGTSGLTVADRLTEDPDVTVLVLEAGALAPDADVLPITDGGTRRQPRYFFPSAPQENLGGRSIDVWLGKMVGGSSGVNAMMTLRGSKEDYDRWGQLFADNAQDWSWDGMLPYFKKLAKRFNISTDTSYWGEHSPIQASFPSFQYPGLDPLVSAFQELPGVEMIVDSGAGRAGVYWYPTFMDPVKVERSFALNAHYSNHRDRPNYHLMAETAVRRVLLDKGTAAAGVEFYTKAGNGSAVATVKAAKEILMAAGAVHTPKLLQLSGIGPRKVLEAAGLETLVDLPGVGENFQDHSNVGALIALEGLKQIHPNANDLTADPAFAKWADDLWAANRTGPHSIAYGNIAGWLPLTAIAPARFSDLAAELEAQDHSAYLAADVDATVAKGYAAQMQGLARAMRSPDTVFARYRVDPTTGASEPILNQPFSRGHVRVNAQDPFGADPVVDYRSLSNPVERAVVVEMVKWYRRFHFETSLKALGPNETAPGAEVVTDEQIAAWIPTALTPSDYHPAGTAALMPRELGGVVDQTLRVYGVKNLRVVDASIMPSLPGGNTCQPTYAIAEKAADIIKSNA</sequence>
<dbReference type="Gene3D" id="3.50.50.60">
    <property type="entry name" value="FAD/NAD(P)-binding domain"/>
    <property type="match status" value="1"/>
</dbReference>
<dbReference type="Gene3D" id="3.30.560.10">
    <property type="entry name" value="Glucose Oxidase, domain 3"/>
    <property type="match status" value="1"/>
</dbReference>
<evidence type="ECO:0000313" key="4">
    <source>
        <dbReference type="EMBL" id="KAK7949203.1"/>
    </source>
</evidence>
<dbReference type="PIRSF" id="PIRSF000137">
    <property type="entry name" value="Alcohol_oxidase"/>
    <property type="match status" value="1"/>
</dbReference>
<feature type="domain" description="Glucose-methanol-choline oxidoreductase N-terminal" evidence="3">
    <location>
        <begin position="302"/>
        <end position="316"/>
    </location>
</feature>
<dbReference type="InterPro" id="IPR012132">
    <property type="entry name" value="GMC_OxRdtase"/>
</dbReference>
<reference evidence="4 5" key="1">
    <citation type="submission" date="2023-01" db="EMBL/GenBank/DDBJ databases">
        <title>Analysis of 21 Apiospora genomes using comparative genomics revels a genus with tremendous synthesis potential of carbohydrate active enzymes and secondary metabolites.</title>
        <authorList>
            <person name="Sorensen T."/>
        </authorList>
    </citation>
    <scope>NUCLEOTIDE SEQUENCE [LARGE SCALE GENOMIC DNA]</scope>
    <source>
        <strain evidence="4 5">CBS 24483</strain>
    </source>
</reference>
<proteinExistence type="inferred from homology"/>
<dbReference type="PANTHER" id="PTHR11552:SF115">
    <property type="entry name" value="DEHYDROGENASE XPTC-RELATED"/>
    <property type="match status" value="1"/>
</dbReference>
<dbReference type="Proteomes" id="UP001391051">
    <property type="component" value="Unassembled WGS sequence"/>
</dbReference>
<evidence type="ECO:0000256" key="1">
    <source>
        <dbReference type="ARBA" id="ARBA00010790"/>
    </source>
</evidence>
<dbReference type="InterPro" id="IPR007867">
    <property type="entry name" value="GMC_OxRtase_C"/>
</dbReference>
<comment type="similarity">
    <text evidence="1">Belongs to the GMC oxidoreductase family.</text>
</comment>
<organism evidence="4 5">
    <name type="scientific">Apiospora aurea</name>
    <dbReference type="NCBI Taxonomy" id="335848"/>
    <lineage>
        <taxon>Eukaryota</taxon>
        <taxon>Fungi</taxon>
        <taxon>Dikarya</taxon>
        <taxon>Ascomycota</taxon>
        <taxon>Pezizomycotina</taxon>
        <taxon>Sordariomycetes</taxon>
        <taxon>Xylariomycetidae</taxon>
        <taxon>Amphisphaeriales</taxon>
        <taxon>Apiosporaceae</taxon>
        <taxon>Apiospora</taxon>
    </lineage>
</organism>
<dbReference type="PANTHER" id="PTHR11552">
    <property type="entry name" value="GLUCOSE-METHANOL-CHOLINE GMC OXIDOREDUCTASE"/>
    <property type="match status" value="1"/>
</dbReference>
<evidence type="ECO:0000313" key="5">
    <source>
        <dbReference type="Proteomes" id="UP001391051"/>
    </source>
</evidence>
<feature type="chain" id="PRO_5047167807" evidence="2">
    <location>
        <begin position="22"/>
        <end position="619"/>
    </location>
</feature>